<keyword evidence="6" id="KW-0472">Membrane</keyword>
<dbReference type="SUPFAM" id="SSF56784">
    <property type="entry name" value="HAD-like"/>
    <property type="match status" value="1"/>
</dbReference>
<evidence type="ECO:0000313" key="12">
    <source>
        <dbReference type="Proteomes" id="UP000194798"/>
    </source>
</evidence>
<dbReference type="EC" id="7.2.2.12" evidence="7"/>
<gene>
    <name evidence="11" type="ORF">TPSD3_04835</name>
</gene>
<comment type="subcellular location">
    <subcellularLocation>
        <location evidence="9">Cell membrane</location>
    </subcellularLocation>
    <subcellularLocation>
        <location evidence="1">Membrane</location>
    </subcellularLocation>
</comment>
<dbReference type="InterPro" id="IPR023299">
    <property type="entry name" value="ATPase_P-typ_cyto_dom_N"/>
</dbReference>
<proteinExistence type="inferred from homology"/>
<dbReference type="InterPro" id="IPR018303">
    <property type="entry name" value="ATPase_P-typ_P_site"/>
</dbReference>
<dbReference type="GO" id="GO:0016887">
    <property type="term" value="F:ATP hydrolysis activity"/>
    <property type="evidence" value="ECO:0007669"/>
    <property type="project" value="InterPro"/>
</dbReference>
<dbReference type="SFLD" id="SFLDS00003">
    <property type="entry name" value="Haloacid_Dehalogenase"/>
    <property type="match status" value="1"/>
</dbReference>
<sequence length="715" mass="78954">MNHSVKIVHELPNRLRVKLSLLKEYPKLDKTYLEIYFTQQAGIRTVRLNPYAATIILDYDGRMETKTAFLQACQSLTPENCPQYAMTIAPRNPPDIGRVLISGLTLLITPWLKPPFKALLTYFMIAPTLGKAAHTLLQEGIKVEVLDGLAVGLAAWRGSYFTAMTTNSLLALGEYLQEKTDYQSDALLRHLLHPLPSKAWVERDGTFIEIPSDHITEGDVVMISVGDMIPVDGKVIEGIAEVNQASLTGENIPVRKEIGDRVMSGTVLESGRLKIQARRVGENTTTSRIRQFIEESLNKRSSAQCVAETLADQRVLYTLGLGGLVYVLTRDWQRVAAVFLVDYACAIKLGTPVAIKSAMYRGATHGVLFRGGQAIENLQQADTLIFDKTGTLTTGLLETTDVISFDERKWTKEQLLALAASVEEHTTHPIAEAVVQTAKEAHLKHRDHEDVDYLVAHGLTTQMEGQHLIVGSRHFLTEHHRISLTKYNKLIKSLESEGKTLLYLALEKQAIGVIALRDHLRAETPAVLAKLRQLGFERFILLTGDQKDKALALAEQLKMDDVYYECVPESKAKVVKELQAKGYRVAFVGDGVNDAPALISAHVGIAMPRGADLARATASIVLLADHLETLLYAKELSNKTVEMIEQHFVISTAANSMVALGAAMGWLSPISTALLHNGSTIAVLLNSLSGVSLKHSRLEEWKEKLNTLYHAIEAE</sequence>
<reference evidence="11 12" key="1">
    <citation type="submission" date="2016-12" db="EMBL/GenBank/DDBJ databases">
        <title>Thioflexothrix psekupsii D3 genome sequencing and assembly.</title>
        <authorList>
            <person name="Fomenkov A."/>
            <person name="Vincze T."/>
            <person name="Grabovich M."/>
            <person name="Anton B.P."/>
            <person name="Dubinina G."/>
            <person name="Orlova M."/>
            <person name="Belousova E."/>
            <person name="Roberts R.J."/>
        </authorList>
    </citation>
    <scope>NUCLEOTIDE SEQUENCE [LARGE SCALE GENOMIC DNA]</scope>
    <source>
        <strain evidence="11">D3</strain>
    </source>
</reference>
<dbReference type="Pfam" id="PF00122">
    <property type="entry name" value="E1-E2_ATPase"/>
    <property type="match status" value="1"/>
</dbReference>
<evidence type="ECO:0000256" key="2">
    <source>
        <dbReference type="ARBA" id="ARBA00006024"/>
    </source>
</evidence>
<dbReference type="GO" id="GO:0005524">
    <property type="term" value="F:ATP binding"/>
    <property type="evidence" value="ECO:0007669"/>
    <property type="project" value="UniProtKB-UniRule"/>
</dbReference>
<dbReference type="InterPro" id="IPR008250">
    <property type="entry name" value="ATPase_P-typ_transduc_dom_A_sf"/>
</dbReference>
<dbReference type="Pfam" id="PF00702">
    <property type="entry name" value="Hydrolase"/>
    <property type="match status" value="1"/>
</dbReference>
<dbReference type="AlphaFoldDB" id="A0A251XB54"/>
<evidence type="ECO:0000256" key="4">
    <source>
        <dbReference type="ARBA" id="ARBA00022967"/>
    </source>
</evidence>
<evidence type="ECO:0000256" key="6">
    <source>
        <dbReference type="ARBA" id="ARBA00023136"/>
    </source>
</evidence>
<dbReference type="SFLD" id="SFLDG00002">
    <property type="entry name" value="C1.7:_P-type_atpase_like"/>
    <property type="match status" value="1"/>
</dbReference>
<evidence type="ECO:0000256" key="1">
    <source>
        <dbReference type="ARBA" id="ARBA00004370"/>
    </source>
</evidence>
<organism evidence="11 12">
    <name type="scientific">Thioflexithrix psekupsensis</name>
    <dbReference type="NCBI Taxonomy" id="1570016"/>
    <lineage>
        <taxon>Bacteria</taxon>
        <taxon>Pseudomonadati</taxon>
        <taxon>Pseudomonadota</taxon>
        <taxon>Gammaproteobacteria</taxon>
        <taxon>Thiotrichales</taxon>
        <taxon>Thioflexithrix</taxon>
    </lineage>
</organism>
<dbReference type="InterPro" id="IPR059000">
    <property type="entry name" value="ATPase_P-type_domA"/>
</dbReference>
<dbReference type="PROSITE" id="PS00154">
    <property type="entry name" value="ATPASE_E1_E2"/>
    <property type="match status" value="1"/>
</dbReference>
<dbReference type="GO" id="GO:0005886">
    <property type="term" value="C:plasma membrane"/>
    <property type="evidence" value="ECO:0007669"/>
    <property type="project" value="UniProtKB-SubCell"/>
</dbReference>
<dbReference type="InterPro" id="IPR023214">
    <property type="entry name" value="HAD_sf"/>
</dbReference>
<evidence type="ECO:0000256" key="9">
    <source>
        <dbReference type="RuleBase" id="RU362081"/>
    </source>
</evidence>
<keyword evidence="5" id="KW-1133">Transmembrane helix</keyword>
<dbReference type="InterPro" id="IPR044492">
    <property type="entry name" value="P_typ_ATPase_HD_dom"/>
</dbReference>
<dbReference type="PANTHER" id="PTHR48085:SF5">
    <property type="entry name" value="CADMIUM_ZINC-TRANSPORTING ATPASE HMA4-RELATED"/>
    <property type="match status" value="1"/>
</dbReference>
<dbReference type="PANTHER" id="PTHR48085">
    <property type="entry name" value="CADMIUM/ZINC-TRANSPORTING ATPASE HMA2-RELATED"/>
    <property type="match status" value="1"/>
</dbReference>
<dbReference type="GO" id="GO:0046872">
    <property type="term" value="F:metal ion binding"/>
    <property type="evidence" value="ECO:0007669"/>
    <property type="project" value="UniProtKB-KW"/>
</dbReference>
<comment type="catalytic activity">
    <reaction evidence="8">
        <text>Zn(2+)(in) + ATP + H2O = Zn(2+)(out) + ADP + phosphate + H(+)</text>
        <dbReference type="Rhea" id="RHEA:20621"/>
        <dbReference type="ChEBI" id="CHEBI:15377"/>
        <dbReference type="ChEBI" id="CHEBI:15378"/>
        <dbReference type="ChEBI" id="CHEBI:29105"/>
        <dbReference type="ChEBI" id="CHEBI:30616"/>
        <dbReference type="ChEBI" id="CHEBI:43474"/>
        <dbReference type="ChEBI" id="CHEBI:456216"/>
        <dbReference type="EC" id="7.2.2.12"/>
    </reaction>
</comment>
<dbReference type="OrthoDB" id="9814270at2"/>
<keyword evidence="9" id="KW-0547">Nucleotide-binding</keyword>
<dbReference type="GO" id="GO:0016463">
    <property type="term" value="F:P-type zinc transporter activity"/>
    <property type="evidence" value="ECO:0007669"/>
    <property type="project" value="UniProtKB-EC"/>
</dbReference>
<dbReference type="PRINTS" id="PR00119">
    <property type="entry name" value="CATATPASE"/>
</dbReference>
<comment type="similarity">
    <text evidence="2 9">Belongs to the cation transport ATPase (P-type) (TC 3.A.3) family. Type IB subfamily.</text>
</comment>
<dbReference type="Proteomes" id="UP000194798">
    <property type="component" value="Unassembled WGS sequence"/>
</dbReference>
<keyword evidence="9" id="KW-0067">ATP-binding</keyword>
<name>A0A251XB54_9GAMM</name>
<dbReference type="PROSITE" id="PS01229">
    <property type="entry name" value="COF_2"/>
    <property type="match status" value="1"/>
</dbReference>
<evidence type="ECO:0000313" key="11">
    <source>
        <dbReference type="EMBL" id="OUD15026.1"/>
    </source>
</evidence>
<keyword evidence="12" id="KW-1185">Reference proteome</keyword>
<protein>
    <recommendedName>
        <fullName evidence="7">P-type Zn(2+) transporter</fullName>
        <ecNumber evidence="7">7.2.2.12</ecNumber>
    </recommendedName>
</protein>
<dbReference type="InterPro" id="IPR001757">
    <property type="entry name" value="P_typ_ATPase"/>
</dbReference>
<evidence type="ECO:0000256" key="7">
    <source>
        <dbReference type="ARBA" id="ARBA00039097"/>
    </source>
</evidence>
<dbReference type="InterPro" id="IPR051014">
    <property type="entry name" value="Cation_Transport_ATPase_IB"/>
</dbReference>
<evidence type="ECO:0000256" key="3">
    <source>
        <dbReference type="ARBA" id="ARBA00022692"/>
    </source>
</evidence>
<keyword evidence="9" id="KW-0479">Metal-binding</keyword>
<dbReference type="InterPro" id="IPR027256">
    <property type="entry name" value="P-typ_ATPase_IB"/>
</dbReference>
<dbReference type="RefSeq" id="WP_086487464.1">
    <property type="nucleotide sequence ID" value="NZ_MSLT01000007.1"/>
</dbReference>
<evidence type="ECO:0000256" key="5">
    <source>
        <dbReference type="ARBA" id="ARBA00022989"/>
    </source>
</evidence>
<dbReference type="InterPro" id="IPR036412">
    <property type="entry name" value="HAD-like_sf"/>
</dbReference>
<dbReference type="NCBIfam" id="TIGR01525">
    <property type="entry name" value="ATPase-IB_hvy"/>
    <property type="match status" value="1"/>
</dbReference>
<keyword evidence="4" id="KW-1278">Translocase</keyword>
<dbReference type="EMBL" id="MSLT01000007">
    <property type="protein sequence ID" value="OUD15026.1"/>
    <property type="molecule type" value="Genomic_DNA"/>
</dbReference>
<evidence type="ECO:0000259" key="10">
    <source>
        <dbReference type="Pfam" id="PF00122"/>
    </source>
</evidence>
<dbReference type="NCBIfam" id="TIGR01494">
    <property type="entry name" value="ATPase_P-type"/>
    <property type="match status" value="1"/>
</dbReference>
<dbReference type="Gene3D" id="3.40.50.1000">
    <property type="entry name" value="HAD superfamily/HAD-like"/>
    <property type="match status" value="1"/>
</dbReference>
<dbReference type="Gene3D" id="3.40.1110.10">
    <property type="entry name" value="Calcium-transporting ATPase, cytoplasmic domain N"/>
    <property type="match status" value="1"/>
</dbReference>
<keyword evidence="3" id="KW-0812">Transmembrane</keyword>
<accession>A0A251XB54</accession>
<feature type="domain" description="P-type ATPase A" evidence="10">
    <location>
        <begin position="196"/>
        <end position="293"/>
    </location>
</feature>
<keyword evidence="9" id="KW-1003">Cell membrane</keyword>
<comment type="caution">
    <text evidence="11">The sequence shown here is derived from an EMBL/GenBank/DDBJ whole genome shotgun (WGS) entry which is preliminary data.</text>
</comment>
<dbReference type="SFLD" id="SFLDF00027">
    <property type="entry name" value="p-type_atpase"/>
    <property type="match status" value="1"/>
</dbReference>
<dbReference type="SUPFAM" id="SSF81653">
    <property type="entry name" value="Calcium ATPase, transduction domain A"/>
    <property type="match status" value="1"/>
</dbReference>
<dbReference type="PRINTS" id="PR00120">
    <property type="entry name" value="HATPASE"/>
</dbReference>
<evidence type="ECO:0000256" key="8">
    <source>
        <dbReference type="ARBA" id="ARBA00047308"/>
    </source>
</evidence>
<dbReference type="Gene3D" id="2.70.150.10">
    <property type="entry name" value="Calcium-transporting ATPase, cytoplasmic transduction domain A"/>
    <property type="match status" value="1"/>
</dbReference>